<dbReference type="Proteomes" id="UP000321408">
    <property type="component" value="Chromosome"/>
</dbReference>
<proteinExistence type="predicted"/>
<reference evidence="1 2" key="2">
    <citation type="journal article" date="2024" name="Int. J. Syst. Evol. Microbiol.">
        <title>Promethearchaeum syntrophicum gen. nov., sp. nov., an anaerobic, obligately syntrophic archaeon, the first isolate of the lineage 'Asgard' archaea, and proposal of the new archaeal phylum Promethearchaeota phyl. nov. and kingdom Promethearchaeati regn. nov.</title>
        <authorList>
            <person name="Imachi H."/>
            <person name="Nobu M.K."/>
            <person name="Kato S."/>
            <person name="Takaki Y."/>
            <person name="Miyazaki M."/>
            <person name="Miyata M."/>
            <person name="Ogawara M."/>
            <person name="Saito Y."/>
            <person name="Sakai S."/>
            <person name="Tahara Y.O."/>
            <person name="Takano Y."/>
            <person name="Tasumi E."/>
            <person name="Uematsu K."/>
            <person name="Yoshimura T."/>
            <person name="Itoh T."/>
            <person name="Ohkuma M."/>
            <person name="Takai K."/>
        </authorList>
    </citation>
    <scope>NUCLEOTIDE SEQUENCE [LARGE SCALE GENOMIC DNA]</scope>
    <source>
        <strain evidence="1 2">MK-D1</strain>
    </source>
</reference>
<protein>
    <submittedName>
        <fullName evidence="1">Uncharacterized protein</fullName>
    </submittedName>
</protein>
<evidence type="ECO:0000313" key="1">
    <source>
        <dbReference type="EMBL" id="QEE14224.2"/>
    </source>
</evidence>
<name>A0A5B9D534_9ARCH</name>
<evidence type="ECO:0000313" key="2">
    <source>
        <dbReference type="Proteomes" id="UP000321408"/>
    </source>
</evidence>
<accession>A0A5B9D534</accession>
<dbReference type="AlphaFoldDB" id="A0A5B9D534"/>
<dbReference type="EMBL" id="CP042905">
    <property type="protein sequence ID" value="QEE14224.2"/>
    <property type="molecule type" value="Genomic_DNA"/>
</dbReference>
<dbReference type="Gene3D" id="3.40.718.10">
    <property type="entry name" value="Isopropylmalate Dehydrogenase"/>
    <property type="match status" value="1"/>
</dbReference>
<organism evidence="1 2">
    <name type="scientific">Promethearchaeum syntrophicum</name>
    <dbReference type="NCBI Taxonomy" id="2594042"/>
    <lineage>
        <taxon>Archaea</taxon>
        <taxon>Promethearchaeati</taxon>
        <taxon>Promethearchaeota</taxon>
        <taxon>Promethearchaeia</taxon>
        <taxon>Promethearchaeales</taxon>
        <taxon>Promethearchaeaceae</taxon>
        <taxon>Promethearchaeum</taxon>
    </lineage>
</organism>
<reference evidence="1 2" key="1">
    <citation type="journal article" date="2020" name="Nature">
        <title>Isolation of an archaeon at the prokaryote-eukaryote interface.</title>
        <authorList>
            <person name="Imachi H."/>
            <person name="Nobu M.K."/>
            <person name="Nakahara N."/>
            <person name="Morono Y."/>
            <person name="Ogawara M."/>
            <person name="Takaki Y."/>
            <person name="Takano Y."/>
            <person name="Uematsu K."/>
            <person name="Ikuta T."/>
            <person name="Ito M."/>
            <person name="Matsui Y."/>
            <person name="Miyazaki M."/>
            <person name="Murata K."/>
            <person name="Saito Y."/>
            <person name="Sakai S."/>
            <person name="Song C."/>
            <person name="Tasumi E."/>
            <person name="Yamanaka Y."/>
            <person name="Yamaguchi T."/>
            <person name="Kamagata Y."/>
            <person name="Tamaki H."/>
            <person name="Takai K."/>
        </authorList>
    </citation>
    <scope>NUCLEOTIDE SEQUENCE [LARGE SCALE GENOMIC DNA]</scope>
    <source>
        <strain evidence="1 2">MK-D1</strain>
    </source>
</reference>
<gene>
    <name evidence="1" type="ORF">DSAG12_00035</name>
</gene>
<keyword evidence="2" id="KW-1185">Reference proteome</keyword>
<dbReference type="SUPFAM" id="SSF53659">
    <property type="entry name" value="Isocitrate/Isopropylmalate dehydrogenase-like"/>
    <property type="match status" value="1"/>
</dbReference>
<dbReference type="GO" id="GO:0016740">
    <property type="term" value="F:transferase activity"/>
    <property type="evidence" value="ECO:0007669"/>
    <property type="project" value="UniProtKB-KW"/>
</dbReference>
<dbReference type="KEGG" id="psyt:DSAG12_00035"/>
<sequence length="291" mass="32821">MTMNFLTYFKEKAKKFERIIGIGLSNDIEITENIIQIAKKIVKSTKNEVLLVGDHSTIDVIKKKKQKLNKNIKFIASSEPANFLAHQLFQEHSLDAIIRGGLSSSEFIKKIKNFGKYEKINRLALLETNTGKQFFFAGVGIDEINNFEQKFELMQNSIVFLNKIGITPKIGILSGGRNSDLGRDSWIDENIKSSIRLEEKLIELYPNITIKHYQILIEAAISDNVNLILAPEGIAGNLIYRTLVHLGGGRSYGAIYLKSYNNNKIIIDCSRIAPKFEIEGAFYFALGVQSE</sequence>